<dbReference type="InterPro" id="IPR050494">
    <property type="entry name" value="Ser_Thr_dual-spec_kinase"/>
</dbReference>
<dbReference type="PANTHER" id="PTHR24058:SF17">
    <property type="entry name" value="HOMEODOMAIN INTERACTING PROTEIN KINASE, ISOFORM D"/>
    <property type="match status" value="1"/>
</dbReference>
<evidence type="ECO:0000259" key="12">
    <source>
        <dbReference type="PROSITE" id="PS50011"/>
    </source>
</evidence>
<keyword evidence="14" id="KW-1185">Reference proteome</keyword>
<evidence type="ECO:0000256" key="7">
    <source>
        <dbReference type="ARBA" id="ARBA00022741"/>
    </source>
</evidence>
<keyword evidence="7 10" id="KW-0547">Nucleotide-binding</keyword>
<dbReference type="SMART" id="SM00220">
    <property type="entry name" value="S_TKc"/>
    <property type="match status" value="1"/>
</dbReference>
<evidence type="ECO:0000256" key="5">
    <source>
        <dbReference type="ARBA" id="ARBA00022553"/>
    </source>
</evidence>
<evidence type="ECO:0000256" key="9">
    <source>
        <dbReference type="ARBA" id="ARBA00022840"/>
    </source>
</evidence>
<evidence type="ECO:0000313" key="13">
    <source>
        <dbReference type="EMBL" id="WBW73452.1"/>
    </source>
</evidence>
<feature type="binding site" evidence="10">
    <location>
        <position position="161"/>
    </location>
    <ligand>
        <name>ATP</name>
        <dbReference type="ChEBI" id="CHEBI:30616"/>
    </ligand>
</feature>
<keyword evidence="6" id="KW-0808">Transferase</keyword>
<proteinExistence type="inferred from homology"/>
<dbReference type="GO" id="GO:0005634">
    <property type="term" value="C:nucleus"/>
    <property type="evidence" value="ECO:0007669"/>
    <property type="project" value="TreeGrafter"/>
</dbReference>
<feature type="region of interest" description="Disordered" evidence="11">
    <location>
        <begin position="1"/>
        <end position="54"/>
    </location>
</feature>
<organism evidence="13 14">
    <name type="scientific">Schizosaccharomyces osmophilus</name>
    <dbReference type="NCBI Taxonomy" id="2545709"/>
    <lineage>
        <taxon>Eukaryota</taxon>
        <taxon>Fungi</taxon>
        <taxon>Dikarya</taxon>
        <taxon>Ascomycota</taxon>
        <taxon>Taphrinomycotina</taxon>
        <taxon>Schizosaccharomycetes</taxon>
        <taxon>Schizosaccharomycetales</taxon>
        <taxon>Schizosaccharomycetaceae</taxon>
        <taxon>Schizosaccharomyces</taxon>
    </lineage>
</organism>
<dbReference type="GO" id="GO:0005737">
    <property type="term" value="C:cytoplasm"/>
    <property type="evidence" value="ECO:0007669"/>
    <property type="project" value="UniProtKB-SubCell"/>
</dbReference>
<name>A0AAE9WDX9_9SCHI</name>
<reference evidence="13 14" key="1">
    <citation type="journal article" date="2023" name="G3 (Bethesda)">
        <title>A high-quality reference genome for the fission yeast Schizosaccharomyces osmophilus.</title>
        <authorList>
            <person name="Jia G.S."/>
            <person name="Zhang W.C."/>
            <person name="Liang Y."/>
            <person name="Liu X.H."/>
            <person name="Rhind N."/>
            <person name="Pidoux A."/>
            <person name="Brysch-Herzberg M."/>
            <person name="Du L.L."/>
        </authorList>
    </citation>
    <scope>NUCLEOTIDE SEQUENCE [LARGE SCALE GENOMIC DNA]</scope>
    <source>
        <strain evidence="13 14">CBS 15793</strain>
    </source>
</reference>
<dbReference type="GO" id="GO:0004713">
    <property type="term" value="F:protein tyrosine kinase activity"/>
    <property type="evidence" value="ECO:0007669"/>
    <property type="project" value="TreeGrafter"/>
</dbReference>
<evidence type="ECO:0000256" key="6">
    <source>
        <dbReference type="ARBA" id="ARBA00022679"/>
    </source>
</evidence>
<keyword evidence="4 13" id="KW-0723">Serine/threonine-protein kinase</keyword>
<dbReference type="InterPro" id="IPR000719">
    <property type="entry name" value="Prot_kinase_dom"/>
</dbReference>
<evidence type="ECO:0000256" key="3">
    <source>
        <dbReference type="ARBA" id="ARBA00022490"/>
    </source>
</evidence>
<dbReference type="RefSeq" id="XP_056037695.1">
    <property type="nucleotide sequence ID" value="XM_056182458.1"/>
</dbReference>
<dbReference type="InterPro" id="IPR008271">
    <property type="entry name" value="Ser/Thr_kinase_AS"/>
</dbReference>
<comment type="subcellular location">
    <subcellularLocation>
        <location evidence="1">Cytoplasm</location>
    </subcellularLocation>
</comment>
<accession>A0AAE9WDX9</accession>
<keyword evidence="8 13" id="KW-0418">Kinase</keyword>
<keyword evidence="3" id="KW-0963">Cytoplasm</keyword>
<keyword evidence="9 10" id="KW-0067">ATP-binding</keyword>
<protein>
    <submittedName>
        <fullName evidence="13">Serine/threonine protein kinase Ppk15</fullName>
    </submittedName>
</protein>
<dbReference type="EMBL" id="CP115612">
    <property type="protein sequence ID" value="WBW73452.1"/>
    <property type="molecule type" value="Genomic_DNA"/>
</dbReference>
<evidence type="ECO:0000256" key="10">
    <source>
        <dbReference type="PROSITE-ProRule" id="PRU10141"/>
    </source>
</evidence>
<evidence type="ECO:0000256" key="11">
    <source>
        <dbReference type="SAM" id="MobiDB-lite"/>
    </source>
</evidence>
<dbReference type="SUPFAM" id="SSF56112">
    <property type="entry name" value="Protein kinase-like (PK-like)"/>
    <property type="match status" value="1"/>
</dbReference>
<dbReference type="KEGG" id="som:SOMG_03669"/>
<dbReference type="AlphaFoldDB" id="A0AAE9WDX9"/>
<evidence type="ECO:0000313" key="14">
    <source>
        <dbReference type="Proteomes" id="UP001212411"/>
    </source>
</evidence>
<dbReference type="FunFam" id="1.10.510.10:FF:000380">
    <property type="entry name" value="Serine/threonine-protein kinase ppk15"/>
    <property type="match status" value="1"/>
</dbReference>
<dbReference type="GO" id="GO:0004674">
    <property type="term" value="F:protein serine/threonine kinase activity"/>
    <property type="evidence" value="ECO:0007669"/>
    <property type="project" value="UniProtKB-KW"/>
</dbReference>
<dbReference type="GO" id="GO:0005524">
    <property type="term" value="F:ATP binding"/>
    <property type="evidence" value="ECO:0007669"/>
    <property type="project" value="UniProtKB-UniRule"/>
</dbReference>
<dbReference type="Pfam" id="PF00069">
    <property type="entry name" value="Pkinase"/>
    <property type="match status" value="1"/>
</dbReference>
<dbReference type="GeneID" id="80877147"/>
<keyword evidence="5" id="KW-0597">Phosphoprotein</keyword>
<dbReference type="FunFam" id="3.30.200.20:FF:000087">
    <property type="entry name" value="Dual specificity tyrosine-phosphorylation-regulated kinase 1A"/>
    <property type="match status" value="1"/>
</dbReference>
<dbReference type="CDD" id="cd14212">
    <property type="entry name" value="PKc_YAK1"/>
    <property type="match status" value="1"/>
</dbReference>
<dbReference type="Gene3D" id="3.30.200.20">
    <property type="entry name" value="Phosphorylase Kinase, domain 1"/>
    <property type="match status" value="1"/>
</dbReference>
<dbReference type="InterPro" id="IPR017441">
    <property type="entry name" value="Protein_kinase_ATP_BS"/>
</dbReference>
<feature type="region of interest" description="Disordered" evidence="11">
    <location>
        <begin position="519"/>
        <end position="541"/>
    </location>
</feature>
<gene>
    <name evidence="13" type="primary">ppk15</name>
    <name evidence="13" type="ORF">SOMG_03669</name>
</gene>
<dbReference type="PROSITE" id="PS00107">
    <property type="entry name" value="PROTEIN_KINASE_ATP"/>
    <property type="match status" value="1"/>
</dbReference>
<dbReference type="GO" id="GO:0032878">
    <property type="term" value="P:regulation of establishment or maintenance of cell polarity"/>
    <property type="evidence" value="ECO:0007669"/>
    <property type="project" value="UniProtKB-ARBA"/>
</dbReference>
<feature type="domain" description="Protein kinase" evidence="12">
    <location>
        <begin position="132"/>
        <end position="460"/>
    </location>
</feature>
<evidence type="ECO:0000256" key="2">
    <source>
        <dbReference type="ARBA" id="ARBA00008867"/>
    </source>
</evidence>
<dbReference type="PROSITE" id="PS00108">
    <property type="entry name" value="PROTEIN_KINASE_ST"/>
    <property type="match status" value="1"/>
</dbReference>
<comment type="similarity">
    <text evidence="2">Belongs to the protein kinase superfamily. CMGC Ser/Thr protein kinase family. MNB/DYRK subfamily.</text>
</comment>
<dbReference type="PANTHER" id="PTHR24058">
    <property type="entry name" value="DUAL SPECIFICITY PROTEIN KINASE"/>
    <property type="match status" value="1"/>
</dbReference>
<dbReference type="Gene3D" id="1.10.510.10">
    <property type="entry name" value="Transferase(Phosphotransferase) domain 1"/>
    <property type="match status" value="1"/>
</dbReference>
<evidence type="ECO:0000256" key="1">
    <source>
        <dbReference type="ARBA" id="ARBA00004496"/>
    </source>
</evidence>
<feature type="compositionally biased region" description="Low complexity" evidence="11">
    <location>
        <begin position="1"/>
        <end position="15"/>
    </location>
</feature>
<dbReference type="PROSITE" id="PS50011">
    <property type="entry name" value="PROTEIN_KINASE_DOM"/>
    <property type="match status" value="1"/>
</dbReference>
<feature type="compositionally biased region" description="Polar residues" evidence="11">
    <location>
        <begin position="32"/>
        <end position="42"/>
    </location>
</feature>
<dbReference type="Proteomes" id="UP001212411">
    <property type="component" value="Chromosome 2"/>
</dbReference>
<dbReference type="InterPro" id="IPR011009">
    <property type="entry name" value="Kinase-like_dom_sf"/>
</dbReference>
<evidence type="ECO:0000256" key="4">
    <source>
        <dbReference type="ARBA" id="ARBA00022527"/>
    </source>
</evidence>
<evidence type="ECO:0000256" key="8">
    <source>
        <dbReference type="ARBA" id="ARBA00022777"/>
    </source>
</evidence>
<sequence length="541" mass="62175">MDSNSPILPLSNNNSGNRTYSRLPPSSHARHVSSSGTNTAFTTPKPPMAKNYSYRRASPNGSFISPLEAVSVKLANTYAICNPKFQFSTEQNPRRPLTKPSEGVHNHGYDNANHDYILYVNDLLGTDEGRKYLILDTLGHGTFGQVAKCQDLKTQRIVAIKVIKNKPAFYNQCVMEVSILEFLNNRYDPDDKRHLIRLYDQFMHKNHLCLVFELLSINLYELIKQNQFRGLHLSLVRSFAIQLLSCASLLKQARIIHCDMKPENILLQDLSSPNVKVIDFGSACHERQTVYTYIQSRFYRSPEVVLGLHYNCGIDMWSIGCILAELFLGLPLFPGNSEYNQISRIVDMLGNPPAWMIEMGKNAKKYFNISFVNGRKIYELKSIEQFSIENNKVEQPGKQYFGEKALDAIIMNYPRRKTTPKHTPEEHEERLCFIDFVKQFLELNPLKRWSPDQAKLHPFITGASFTQYYMNKQKPPFVTPRTRNRSHTIGNQAMVPPSLQRASTYVTNEPEEFVQTRPLPQYYPPADAYTSNDNEETDEFF</sequence>